<keyword evidence="1" id="KW-0812">Transmembrane</keyword>
<name>E2SDW6_9ACTN</name>
<dbReference type="EMBL" id="ACLF03000006">
    <property type="protein sequence ID" value="EFQ82693.1"/>
    <property type="molecule type" value="Genomic_DNA"/>
</dbReference>
<accession>E2SDW6</accession>
<feature type="transmembrane region" description="Helical" evidence="1">
    <location>
        <begin position="55"/>
        <end position="74"/>
    </location>
</feature>
<feature type="transmembrane region" description="Helical" evidence="1">
    <location>
        <begin position="80"/>
        <end position="100"/>
    </location>
</feature>
<gene>
    <name evidence="2" type="ORF">HMPREF0063_11902</name>
</gene>
<comment type="caution">
    <text evidence="2">The sequence shown here is derived from an EMBL/GenBank/DDBJ whole genome shotgun (WGS) entry which is preliminary data.</text>
</comment>
<dbReference type="AlphaFoldDB" id="E2SDW6"/>
<protein>
    <submittedName>
        <fullName evidence="2">Uncharacterized protein</fullName>
    </submittedName>
</protein>
<dbReference type="Proteomes" id="UP000003111">
    <property type="component" value="Unassembled WGS sequence"/>
</dbReference>
<dbReference type="STRING" id="585531.HMPREF0063_11902"/>
<sequence>MCLIAVGILAFVETPASIEYAGIHGPLSAFWAVMIGGGAAASLYGVTTSRLGPEVWGCSFVGAGFAVWAVSALIQPAADITSVIVALVFLSGTAGQVYRVGMITEGRVLRD</sequence>
<reference evidence="2" key="1">
    <citation type="submission" date="2010-08" db="EMBL/GenBank/DDBJ databases">
        <authorList>
            <person name="Muzny D."/>
            <person name="Qin X."/>
            <person name="Buhay C."/>
            <person name="Dugan-Rocha S."/>
            <person name="Ding Y."/>
            <person name="Chen G."/>
            <person name="Hawes A."/>
            <person name="Holder M."/>
            <person name="Jhangiani S."/>
            <person name="Johnson A."/>
            <person name="Khan Z."/>
            <person name="Li Z."/>
            <person name="Liu W."/>
            <person name="Liu X."/>
            <person name="Perez L."/>
            <person name="Shen H."/>
            <person name="Wang Q."/>
            <person name="Watt J."/>
            <person name="Xi L."/>
            <person name="Xin Y."/>
            <person name="Zhou J."/>
            <person name="Deng J."/>
            <person name="Jiang H."/>
            <person name="Liu Y."/>
            <person name="Qu J."/>
            <person name="Song X.-Z."/>
            <person name="Zhang L."/>
            <person name="Villasana D."/>
            <person name="Johnson A."/>
            <person name="Liu J."/>
            <person name="Liyanage D."/>
            <person name="Lorensuhewa L."/>
            <person name="Robinson T."/>
            <person name="Song A."/>
            <person name="Song B.-B."/>
            <person name="Dinh H."/>
            <person name="Thornton R."/>
            <person name="Coyle M."/>
            <person name="Francisco L."/>
            <person name="Jackson L."/>
            <person name="Javaid M."/>
            <person name="Korchina V."/>
            <person name="Kovar C."/>
            <person name="Mata R."/>
            <person name="Mathew T."/>
            <person name="Ngo R."/>
            <person name="Nguyen L."/>
            <person name="Nguyen N."/>
            <person name="Okwuonu G."/>
            <person name="Ongeri F."/>
            <person name="Pham C."/>
            <person name="Simmons D."/>
            <person name="Wilczek-Boney K."/>
            <person name="Hale W."/>
            <person name="Jakkamsetti A."/>
            <person name="Pham P."/>
            <person name="Ruth R."/>
            <person name="San Lucas F."/>
            <person name="Warren J."/>
            <person name="Zhang J."/>
            <person name="Zhao Z."/>
            <person name="Zhou C."/>
            <person name="Zhu D."/>
            <person name="Lee S."/>
            <person name="Bess C."/>
            <person name="Blankenburg K."/>
            <person name="Forbes L."/>
            <person name="Fu Q."/>
            <person name="Gubbala S."/>
            <person name="Hirani K."/>
            <person name="Jayaseelan J.C."/>
            <person name="Lara F."/>
            <person name="Munidasa M."/>
            <person name="Palculict T."/>
            <person name="Patil S."/>
            <person name="Pu L.-L."/>
            <person name="Saada N."/>
            <person name="Tang L."/>
            <person name="Weissenberger G."/>
            <person name="Zhu Y."/>
            <person name="Hemphill L."/>
            <person name="Shang Y."/>
            <person name="Youmans B."/>
            <person name="Ayvaz T."/>
            <person name="Ross M."/>
            <person name="Santibanez J."/>
            <person name="Aqrawi P."/>
            <person name="Gross S."/>
            <person name="Joshi V."/>
            <person name="Fowler G."/>
            <person name="Nazareth L."/>
            <person name="Reid J."/>
            <person name="Worley K."/>
            <person name="Petrosino J."/>
            <person name="Highlander S."/>
            <person name="Gibbs R."/>
        </authorList>
    </citation>
    <scope>NUCLEOTIDE SEQUENCE [LARGE SCALE GENOMIC DNA]</scope>
    <source>
        <strain evidence="2">DSM 15272</strain>
    </source>
</reference>
<dbReference type="HOGENOM" id="CLU_2152950_0_0_11"/>
<feature type="transmembrane region" description="Helical" evidence="1">
    <location>
        <begin position="26"/>
        <end position="46"/>
    </location>
</feature>
<evidence type="ECO:0000313" key="2">
    <source>
        <dbReference type="EMBL" id="EFQ82693.1"/>
    </source>
</evidence>
<proteinExistence type="predicted"/>
<keyword evidence="1" id="KW-0472">Membrane</keyword>
<evidence type="ECO:0000313" key="3">
    <source>
        <dbReference type="Proteomes" id="UP000003111"/>
    </source>
</evidence>
<keyword evidence="3" id="KW-1185">Reference proteome</keyword>
<organism evidence="2 3">
    <name type="scientific">Aeromicrobium marinum DSM 15272</name>
    <dbReference type="NCBI Taxonomy" id="585531"/>
    <lineage>
        <taxon>Bacteria</taxon>
        <taxon>Bacillati</taxon>
        <taxon>Actinomycetota</taxon>
        <taxon>Actinomycetes</taxon>
        <taxon>Propionibacteriales</taxon>
        <taxon>Nocardioidaceae</taxon>
        <taxon>Aeromicrobium</taxon>
    </lineage>
</organism>
<evidence type="ECO:0000256" key="1">
    <source>
        <dbReference type="SAM" id="Phobius"/>
    </source>
</evidence>
<keyword evidence="1" id="KW-1133">Transmembrane helix</keyword>